<keyword evidence="2" id="KW-0472">Membrane</keyword>
<keyword evidence="5" id="KW-1185">Reference proteome</keyword>
<feature type="transmembrane region" description="Helical" evidence="2">
    <location>
        <begin position="373"/>
        <end position="391"/>
    </location>
</feature>
<sequence length="614" mass="70254">MCLIYALLKKSFCYFVFIISAVLCSQEQKELDSLIIQLEKQTEKDSIRAQLLVTTSNKFVRKDLAKSYELAEEALNISTDIKWKKGVVLALRQMGVVYYRQGNILKATEQWYKALEILKTIENSALLESSIYNNLANIYSDSGEFDKALTYYNKLLSISEKLDNKSSQIIALTNIGTLLTEREASIDNGIESLEKALALAKEIRNDRYELSILLNIGLAYKRKRDYKKAEFYYLKVQGLAQQNDDKYVQILVFNNLSNISILKRDYAQGERYAKQTLNLAKEIGAVEWEASAWENLSNIYESRNQSKKALTYYKNHIKLIDSFNAMQNKEELASLEAKHKYNLEKQLLNTAHEKKQLLAEEEINRQKLIKNTSLLVGFIVLVASIIGVTLFRRKQLAVAKAKEIELKNKVTDTELKVLRAQMNPHFIFNSLNSINSYIVKNDSESATNYLTKFSKLVRKTLESSTEKEVLLKDDIEILKNYLDIENKRLNNSFTYSIKVDDAIDASNTLIPPLIFQPFLENSIWHGIAQMERSGHISVAFKKENNVLFCVVDDNGVGRKQAIKVSKENTSLGINLTKNRIDIINAQNKTKGSLRIIDKEQGVRVEVKLPLKLAF</sequence>
<dbReference type="SUPFAM" id="SSF48452">
    <property type="entry name" value="TPR-like"/>
    <property type="match status" value="1"/>
</dbReference>
<organism evidence="4 5">
    <name type="scientific">Algibacter pectinivorans</name>
    <dbReference type="NCBI Taxonomy" id="870482"/>
    <lineage>
        <taxon>Bacteria</taxon>
        <taxon>Pseudomonadati</taxon>
        <taxon>Bacteroidota</taxon>
        <taxon>Flavobacteriia</taxon>
        <taxon>Flavobacteriales</taxon>
        <taxon>Flavobacteriaceae</taxon>
        <taxon>Algibacter</taxon>
    </lineage>
</organism>
<evidence type="ECO:0000256" key="2">
    <source>
        <dbReference type="SAM" id="Phobius"/>
    </source>
</evidence>
<proteinExistence type="predicted"/>
<dbReference type="InterPro" id="IPR019734">
    <property type="entry name" value="TPR_rpt"/>
</dbReference>
<dbReference type="Gene3D" id="3.30.565.10">
    <property type="entry name" value="Histidine kinase-like ATPase, C-terminal domain"/>
    <property type="match status" value="1"/>
</dbReference>
<dbReference type="PANTHER" id="PTHR34220">
    <property type="entry name" value="SENSOR HISTIDINE KINASE YPDA"/>
    <property type="match status" value="1"/>
</dbReference>
<gene>
    <name evidence="4" type="ORF">SAMN04487987_102463</name>
</gene>
<evidence type="ECO:0000256" key="1">
    <source>
        <dbReference type="PROSITE-ProRule" id="PRU00339"/>
    </source>
</evidence>
<dbReference type="Gene3D" id="1.25.40.10">
    <property type="entry name" value="Tetratricopeptide repeat domain"/>
    <property type="match status" value="2"/>
</dbReference>
<dbReference type="STRING" id="870482.SAMN04487987_102463"/>
<evidence type="ECO:0000313" key="4">
    <source>
        <dbReference type="EMBL" id="SFC99423.1"/>
    </source>
</evidence>
<dbReference type="SUPFAM" id="SSF81901">
    <property type="entry name" value="HCP-like"/>
    <property type="match status" value="1"/>
</dbReference>
<keyword evidence="2" id="KW-0812">Transmembrane</keyword>
<dbReference type="InterPro" id="IPR036890">
    <property type="entry name" value="HATPase_C_sf"/>
</dbReference>
<dbReference type="OrthoDB" id="6190788at2"/>
<dbReference type="GO" id="GO:0000155">
    <property type="term" value="F:phosphorelay sensor kinase activity"/>
    <property type="evidence" value="ECO:0007669"/>
    <property type="project" value="InterPro"/>
</dbReference>
<dbReference type="SUPFAM" id="SSF55874">
    <property type="entry name" value="ATPase domain of HSP90 chaperone/DNA topoisomerase II/histidine kinase"/>
    <property type="match status" value="1"/>
</dbReference>
<feature type="domain" description="Signal transduction histidine kinase internal region" evidence="3">
    <location>
        <begin position="413"/>
        <end position="492"/>
    </location>
</feature>
<dbReference type="PROSITE" id="PS50005">
    <property type="entry name" value="TPR"/>
    <property type="match status" value="2"/>
</dbReference>
<keyword evidence="1" id="KW-0802">TPR repeat</keyword>
<name>A0A1I1NXH3_9FLAO</name>
<dbReference type="Pfam" id="PF13181">
    <property type="entry name" value="TPR_8"/>
    <property type="match status" value="1"/>
</dbReference>
<reference evidence="5" key="1">
    <citation type="submission" date="2016-10" db="EMBL/GenBank/DDBJ databases">
        <authorList>
            <person name="Varghese N."/>
            <person name="Submissions S."/>
        </authorList>
    </citation>
    <scope>NUCLEOTIDE SEQUENCE [LARGE SCALE GENOMIC DNA]</scope>
    <source>
        <strain evidence="5">DSM 25730</strain>
    </source>
</reference>
<dbReference type="PANTHER" id="PTHR34220:SF7">
    <property type="entry name" value="SENSOR HISTIDINE KINASE YPDA"/>
    <property type="match status" value="1"/>
</dbReference>
<accession>A0A1I1NXH3</accession>
<dbReference type="AlphaFoldDB" id="A0A1I1NXH3"/>
<dbReference type="PROSITE" id="PS50293">
    <property type="entry name" value="TPR_REGION"/>
    <property type="match status" value="1"/>
</dbReference>
<keyword evidence="2" id="KW-1133">Transmembrane helix</keyword>
<dbReference type="EMBL" id="FOMI01000002">
    <property type="protein sequence ID" value="SFC99423.1"/>
    <property type="molecule type" value="Genomic_DNA"/>
</dbReference>
<protein>
    <submittedName>
        <fullName evidence="4">Tetratricopeptide repeat-containing protein</fullName>
    </submittedName>
</protein>
<dbReference type="Pfam" id="PF06580">
    <property type="entry name" value="His_kinase"/>
    <property type="match status" value="1"/>
</dbReference>
<evidence type="ECO:0000259" key="3">
    <source>
        <dbReference type="Pfam" id="PF06580"/>
    </source>
</evidence>
<dbReference type="Proteomes" id="UP000199439">
    <property type="component" value="Unassembled WGS sequence"/>
</dbReference>
<dbReference type="Pfam" id="PF13424">
    <property type="entry name" value="TPR_12"/>
    <property type="match status" value="1"/>
</dbReference>
<evidence type="ECO:0000313" key="5">
    <source>
        <dbReference type="Proteomes" id="UP000199439"/>
    </source>
</evidence>
<feature type="repeat" description="TPR" evidence="1">
    <location>
        <begin position="129"/>
        <end position="162"/>
    </location>
</feature>
<dbReference type="RefSeq" id="WP_092849824.1">
    <property type="nucleotide sequence ID" value="NZ_FOMI01000002.1"/>
</dbReference>
<dbReference type="InterPro" id="IPR050640">
    <property type="entry name" value="Bact_2-comp_sensor_kinase"/>
</dbReference>
<dbReference type="SMART" id="SM00028">
    <property type="entry name" value="TPR"/>
    <property type="match status" value="5"/>
</dbReference>
<feature type="repeat" description="TPR" evidence="1">
    <location>
        <begin position="88"/>
        <end position="121"/>
    </location>
</feature>
<dbReference type="InterPro" id="IPR010559">
    <property type="entry name" value="Sig_transdc_His_kin_internal"/>
</dbReference>
<dbReference type="InterPro" id="IPR011990">
    <property type="entry name" value="TPR-like_helical_dom_sf"/>
</dbReference>
<dbReference type="GO" id="GO:0016020">
    <property type="term" value="C:membrane"/>
    <property type="evidence" value="ECO:0007669"/>
    <property type="project" value="InterPro"/>
</dbReference>